<evidence type="ECO:0000256" key="2">
    <source>
        <dbReference type="ARBA" id="ARBA00023315"/>
    </source>
</evidence>
<feature type="domain" description="N-acetyltransferase" evidence="3">
    <location>
        <begin position="27"/>
        <end position="181"/>
    </location>
</feature>
<dbReference type="InterPro" id="IPR000182">
    <property type="entry name" value="GNAT_dom"/>
</dbReference>
<evidence type="ECO:0000313" key="4">
    <source>
        <dbReference type="EMBL" id="QRN53686.1"/>
    </source>
</evidence>
<dbReference type="PANTHER" id="PTHR43877">
    <property type="entry name" value="AMINOALKYLPHOSPHONATE N-ACETYLTRANSFERASE-RELATED-RELATED"/>
    <property type="match status" value="1"/>
</dbReference>
<dbReference type="EMBL" id="CP064030">
    <property type="protein sequence ID" value="QRN53686.1"/>
    <property type="molecule type" value="Genomic_DNA"/>
</dbReference>
<organism evidence="4 5">
    <name type="scientific">Dyella caseinilytica</name>
    <dbReference type="NCBI Taxonomy" id="1849581"/>
    <lineage>
        <taxon>Bacteria</taxon>
        <taxon>Pseudomonadati</taxon>
        <taxon>Pseudomonadota</taxon>
        <taxon>Gammaproteobacteria</taxon>
        <taxon>Lysobacterales</taxon>
        <taxon>Rhodanobacteraceae</taxon>
        <taxon>Dyella</taxon>
    </lineage>
</organism>
<name>A0ABX7GUJ8_9GAMM</name>
<dbReference type="Gene3D" id="3.40.630.30">
    <property type="match status" value="1"/>
</dbReference>
<dbReference type="Proteomes" id="UP000663181">
    <property type="component" value="Chromosome"/>
</dbReference>
<dbReference type="InterPro" id="IPR016181">
    <property type="entry name" value="Acyl_CoA_acyltransferase"/>
</dbReference>
<dbReference type="CDD" id="cd04301">
    <property type="entry name" value="NAT_SF"/>
    <property type="match status" value="1"/>
</dbReference>
<evidence type="ECO:0000259" key="3">
    <source>
        <dbReference type="PROSITE" id="PS51186"/>
    </source>
</evidence>
<accession>A0ABX7GUJ8</accession>
<keyword evidence="1" id="KW-0808">Transferase</keyword>
<dbReference type="RefSeq" id="WP_188795820.1">
    <property type="nucleotide sequence ID" value="NZ_BMIZ01000001.1"/>
</dbReference>
<dbReference type="SUPFAM" id="SSF55729">
    <property type="entry name" value="Acyl-CoA N-acyltransferases (Nat)"/>
    <property type="match status" value="1"/>
</dbReference>
<evidence type="ECO:0000256" key="1">
    <source>
        <dbReference type="ARBA" id="ARBA00022679"/>
    </source>
</evidence>
<dbReference type="PANTHER" id="PTHR43877:SF2">
    <property type="entry name" value="AMINOALKYLPHOSPHONATE N-ACETYLTRANSFERASE-RELATED"/>
    <property type="match status" value="1"/>
</dbReference>
<evidence type="ECO:0000313" key="5">
    <source>
        <dbReference type="Proteomes" id="UP000663181"/>
    </source>
</evidence>
<dbReference type="InterPro" id="IPR050832">
    <property type="entry name" value="Bact_Acetyltransf"/>
</dbReference>
<keyword evidence="5" id="KW-1185">Reference proteome</keyword>
<sequence length="185" mass="21085">MGMAVAPFPVQRHDALAYVQPLAAHGMELRLATLDDLPFMRELYGQLRAGELDQVDWPEQARRAFLDSQFQLQHQHFVTYFSAADFYVVVREGVDIGRFYLLSQSPYFLVIDIALLPAWRNGGLGAALLAWAKQRALDSQAQGVDLHVDERNLGAKRLYTRQGFQHIGAEGPYLRMRWEVPSRLN</sequence>
<gene>
    <name evidence="4" type="ORF">ISN74_20200</name>
</gene>
<keyword evidence="2" id="KW-0012">Acyltransferase</keyword>
<dbReference type="Pfam" id="PF00583">
    <property type="entry name" value="Acetyltransf_1"/>
    <property type="match status" value="1"/>
</dbReference>
<dbReference type="PROSITE" id="PS51186">
    <property type="entry name" value="GNAT"/>
    <property type="match status" value="1"/>
</dbReference>
<protein>
    <submittedName>
        <fullName evidence="4">GNAT family N-acetyltransferase</fullName>
    </submittedName>
</protein>
<reference evidence="4 5" key="1">
    <citation type="submission" date="2020-10" db="EMBL/GenBank/DDBJ databases">
        <title>Phylogeny of dyella-like bacteria.</title>
        <authorList>
            <person name="Fu J."/>
        </authorList>
    </citation>
    <scope>NUCLEOTIDE SEQUENCE [LARGE SCALE GENOMIC DNA]</scope>
    <source>
        <strain evidence="4 5">DHOB09</strain>
    </source>
</reference>
<proteinExistence type="predicted"/>